<evidence type="ECO:0000256" key="4">
    <source>
        <dbReference type="ARBA" id="ARBA00022722"/>
    </source>
</evidence>
<dbReference type="CDD" id="cd22326">
    <property type="entry name" value="FAN1-like"/>
    <property type="match status" value="1"/>
</dbReference>
<keyword evidence="5 17" id="KW-0479">Metal-binding</keyword>
<keyword evidence="16 17" id="KW-0539">Nucleus</keyword>
<feature type="region of interest" description="Disordered" evidence="18">
    <location>
        <begin position="73"/>
        <end position="148"/>
    </location>
</feature>
<feature type="region of interest" description="Disordered" evidence="18">
    <location>
        <begin position="1"/>
        <end position="37"/>
    </location>
</feature>
<keyword evidence="9 17" id="KW-0378">Hydrolase</keyword>
<evidence type="ECO:0000256" key="17">
    <source>
        <dbReference type="RuleBase" id="RU365033"/>
    </source>
</evidence>
<feature type="domain" description="VRR-NUC" evidence="19">
    <location>
        <begin position="890"/>
        <end position="1005"/>
    </location>
</feature>
<evidence type="ECO:0000256" key="11">
    <source>
        <dbReference type="ARBA" id="ARBA00022839"/>
    </source>
</evidence>
<dbReference type="Pfam" id="PF21169">
    <property type="entry name" value="Fan1_SAP"/>
    <property type="match status" value="1"/>
</dbReference>
<keyword evidence="6" id="KW-0255">Endonuclease</keyword>
<evidence type="ECO:0000256" key="13">
    <source>
        <dbReference type="ARBA" id="ARBA00023054"/>
    </source>
</evidence>
<dbReference type="Gene3D" id="3.40.1350.10">
    <property type="match status" value="1"/>
</dbReference>
<feature type="region of interest" description="Disordered" evidence="18">
    <location>
        <begin position="166"/>
        <end position="346"/>
    </location>
</feature>
<dbReference type="InterPro" id="IPR049125">
    <property type="entry name" value="FAN1-like_WH"/>
</dbReference>
<dbReference type="GO" id="GO:0036297">
    <property type="term" value="P:interstrand cross-link repair"/>
    <property type="evidence" value="ECO:0007669"/>
    <property type="project" value="InterPro"/>
</dbReference>
<feature type="compositionally biased region" description="Basic and acidic residues" evidence="18">
    <location>
        <begin position="298"/>
        <end position="308"/>
    </location>
</feature>
<dbReference type="GO" id="GO:0004528">
    <property type="term" value="F:phosphodiesterase I activity"/>
    <property type="evidence" value="ECO:0007669"/>
    <property type="project" value="UniProtKB-EC"/>
</dbReference>
<comment type="subcellular location">
    <subcellularLocation>
        <location evidence="2 17">Nucleus</location>
    </subcellularLocation>
</comment>
<evidence type="ECO:0000256" key="1">
    <source>
        <dbReference type="ARBA" id="ARBA00000983"/>
    </source>
</evidence>
<comment type="catalytic activity">
    <reaction evidence="1 17">
        <text>Hydrolytically removes 5'-nucleotides successively from the 3'-hydroxy termini of 3'-hydroxy-terminated oligonucleotides.</text>
        <dbReference type="EC" id="3.1.4.1"/>
    </reaction>
</comment>
<dbReference type="Pfam" id="PF21315">
    <property type="entry name" value="FAN1_HTH"/>
    <property type="match status" value="1"/>
</dbReference>
<feature type="compositionally biased region" description="Polar residues" evidence="18">
    <location>
        <begin position="220"/>
        <end position="242"/>
    </location>
</feature>
<keyword evidence="15 17" id="KW-0464">Manganese</keyword>
<gene>
    <name evidence="20" type="primary">Fan1</name>
    <name evidence="20" type="ORF">GTO95_0003067</name>
</gene>
<dbReference type="Pfam" id="PF08774">
    <property type="entry name" value="VRR_NUC"/>
    <property type="match status" value="1"/>
</dbReference>
<protein>
    <recommendedName>
        <fullName evidence="17">Fanconi-associated nuclease</fullName>
        <ecNumber evidence="17">3.1.4.1</ecNumber>
    </recommendedName>
</protein>
<feature type="compositionally biased region" description="Basic residues" evidence="18">
    <location>
        <begin position="1"/>
        <end position="11"/>
    </location>
</feature>
<dbReference type="Pfam" id="PF21170">
    <property type="entry name" value="FAN1_TPR"/>
    <property type="match status" value="1"/>
</dbReference>
<dbReference type="AlphaFoldDB" id="A0A8J7NGV8"/>
<dbReference type="InterPro" id="IPR049126">
    <property type="entry name" value="FAN1-like_TPR"/>
</dbReference>
<proteinExistence type="inferred from homology"/>
<feature type="non-terminal residue" evidence="20">
    <location>
        <position position="1"/>
    </location>
</feature>
<evidence type="ECO:0000256" key="3">
    <source>
        <dbReference type="ARBA" id="ARBA00005533"/>
    </source>
</evidence>
<dbReference type="InterPro" id="IPR033315">
    <property type="entry name" value="Fan1-like"/>
</dbReference>
<dbReference type="InterPro" id="IPR049138">
    <property type="entry name" value="Fan1_SAP_met"/>
</dbReference>
<comment type="similarity">
    <text evidence="3 17">Belongs to the FAN1 family.</text>
</comment>
<feature type="compositionally biased region" description="Polar residues" evidence="18">
    <location>
        <begin position="132"/>
        <end position="141"/>
    </location>
</feature>
<comment type="function">
    <text evidence="17">Nuclease required for the repair of DNA interstrand cross-links (ICL). Acts as a 5'-3' exonuclease that anchors at a cut end of DNA and cleaves DNA successively at every third nucleotide, allowing to excise an ICL from one strand through flanking incisions.</text>
</comment>
<dbReference type="GO" id="GO:0005634">
    <property type="term" value="C:nucleus"/>
    <property type="evidence" value="ECO:0007669"/>
    <property type="project" value="UniProtKB-SubCell"/>
</dbReference>
<evidence type="ECO:0000256" key="10">
    <source>
        <dbReference type="ARBA" id="ARBA00022833"/>
    </source>
</evidence>
<dbReference type="GO" id="GO:0008409">
    <property type="term" value="F:5'-3' exonuclease activity"/>
    <property type="evidence" value="ECO:0007669"/>
    <property type="project" value="TreeGrafter"/>
</dbReference>
<evidence type="ECO:0000256" key="7">
    <source>
        <dbReference type="ARBA" id="ARBA00022763"/>
    </source>
</evidence>
<dbReference type="Proteomes" id="UP000736164">
    <property type="component" value="Unassembled WGS sequence"/>
</dbReference>
<evidence type="ECO:0000256" key="8">
    <source>
        <dbReference type="ARBA" id="ARBA00022771"/>
    </source>
</evidence>
<keyword evidence="21" id="KW-1185">Reference proteome</keyword>
<evidence type="ECO:0000256" key="12">
    <source>
        <dbReference type="ARBA" id="ARBA00022842"/>
    </source>
</evidence>
<keyword evidence="11" id="KW-0269">Exonuclease</keyword>
<evidence type="ECO:0000256" key="14">
    <source>
        <dbReference type="ARBA" id="ARBA00023204"/>
    </source>
</evidence>
<evidence type="ECO:0000256" key="6">
    <source>
        <dbReference type="ARBA" id="ARBA00022759"/>
    </source>
</evidence>
<dbReference type="GO" id="GO:0070336">
    <property type="term" value="F:flap-structured DNA binding"/>
    <property type="evidence" value="ECO:0007669"/>
    <property type="project" value="TreeGrafter"/>
</dbReference>
<organism evidence="20 21">
    <name type="scientific">Atractosteus spatula</name>
    <name type="common">Alligator gar</name>
    <name type="synonym">Lepisosteus spatula</name>
    <dbReference type="NCBI Taxonomy" id="7917"/>
    <lineage>
        <taxon>Eukaryota</taxon>
        <taxon>Metazoa</taxon>
        <taxon>Chordata</taxon>
        <taxon>Craniata</taxon>
        <taxon>Vertebrata</taxon>
        <taxon>Euteleostomi</taxon>
        <taxon>Actinopterygii</taxon>
        <taxon>Neopterygii</taxon>
        <taxon>Holostei</taxon>
        <taxon>Semionotiformes</taxon>
        <taxon>Lepisosteidae</taxon>
        <taxon>Atractosteus</taxon>
    </lineage>
</organism>
<reference evidence="20" key="1">
    <citation type="journal article" date="2021" name="Cell">
        <title>Tracing the genetic footprints of vertebrate landing in non-teleost ray-finned fishes.</title>
        <authorList>
            <person name="Bi X."/>
            <person name="Wang K."/>
            <person name="Yang L."/>
            <person name="Pan H."/>
            <person name="Jiang H."/>
            <person name="Wei Q."/>
            <person name="Fang M."/>
            <person name="Yu H."/>
            <person name="Zhu C."/>
            <person name="Cai Y."/>
            <person name="He Y."/>
            <person name="Gan X."/>
            <person name="Zeng H."/>
            <person name="Yu D."/>
            <person name="Zhu Y."/>
            <person name="Jiang H."/>
            <person name="Qiu Q."/>
            <person name="Yang H."/>
            <person name="Zhang Y.E."/>
            <person name="Wang W."/>
            <person name="Zhu M."/>
            <person name="He S."/>
            <person name="Zhang G."/>
        </authorList>
    </citation>
    <scope>NUCLEOTIDE SEQUENCE</scope>
    <source>
        <strain evidence="20">Allg_001</strain>
    </source>
</reference>
<dbReference type="InterPro" id="IPR049132">
    <property type="entry name" value="FAN1-like_euk"/>
</dbReference>
<sequence>MSERNRQKRGQRSLSASKTRKRGRESSRLDAGKTGSIVSFFNNAPPARLACPICGQMVARFWMNEHIDSQCQQSLKEAGGDGIGRGPGERGSAGATASPPPRTPEKSPSPGAGSSPSQAEASPGPKKEKKQTSPYFKNQGPSVEVREPCSEARVVRTIHLGCLASKLSRRQQRQGKDSQLGLTQPFPLSPGPSDSVAQALGDRERHERPGVLTEVWKGEGSNQTDVSDVSSSVAPLSPQSTVAPRANKRKSSTSLRPDTPLPALGSPADSSWKKRRHHDDRNPTDEVSGLSGSQQANQDKDTSSKRVAVESGDAELVDRRGRMSGAAPSSEKSPVAPERVDVPPVTVAGGSNGELLPESTRLPYYLRNFLAVLEAVLENEDDRQLFNQEDMRIISAFQHLSEAGQKLYVRLFQRKLQWLKINKLDYSEIGSDLSEADAGLISSLFPLPESELQDLSEVLDLLLAPELKALAKTFHLAGPGTHKQQLTEGLLRLSRQRSPFTLGHRQPGISAVILRRAKELVGACVRVRRVPRAVFSRLLLLFSIADSPEEEEAGSGGQGQLYTVLMVNMGRLVFPSYTVQRKARVFRDRDDLIRYETAMHSLSDVMSAMQNGNWEEARQLYLAAKCAWRELRDSSDMRHHEELPVFLRCFSVGWAYTRILSRGVEVLQRLRLYEEAVEELRSLLAQAVYCPDSRGRWWDRLALNLQQHLKQPQQAIRSIKEGLADPLVRTGHRLSLYQRAVRMRESPSCRKFRHLLKDVPEIVVNDVTHVTIRGQMCPQAGMGKSVFLMQEEETRPGPAWGAPSAMVMCSVEELALAHYRQQGFDQGIHGEGSTFSTLCGLLLWDILYMDGIADVFRNPYQSCPLDLHTDCFYENRKEAIETRAQLLQEASMETLQSLLAETWHSQEGRASALVSWDRFPSLQQAQSLVACLGGRFLSGLVQRMARDYRHCRGGLPDLVVWNTQDSTYKLVEVKGPNDRLSHKQMIWLDELRKLGADVEVCHVTDIGARSTRLS</sequence>
<dbReference type="EC" id="3.1.4.1" evidence="17"/>
<evidence type="ECO:0000259" key="19">
    <source>
        <dbReference type="SMART" id="SM00990"/>
    </source>
</evidence>
<dbReference type="FunFam" id="3.40.1350.10:FF:000004">
    <property type="entry name" value="Fanconi-associated nuclease"/>
    <property type="match status" value="1"/>
</dbReference>
<keyword evidence="13" id="KW-0175">Coiled coil</keyword>
<accession>A0A8J7NGV8</accession>
<evidence type="ECO:0000256" key="16">
    <source>
        <dbReference type="ARBA" id="ARBA00023242"/>
    </source>
</evidence>
<dbReference type="PANTHER" id="PTHR15749">
    <property type="entry name" value="FANCONI-ASSOCIATED NUCLEASE 1"/>
    <property type="match status" value="1"/>
</dbReference>
<feature type="non-terminal residue" evidence="20">
    <location>
        <position position="1014"/>
    </location>
</feature>
<evidence type="ECO:0000256" key="15">
    <source>
        <dbReference type="ARBA" id="ARBA00023211"/>
    </source>
</evidence>
<comment type="cofactor">
    <cofactor evidence="17">
        <name>Mg(2+)</name>
        <dbReference type="ChEBI" id="CHEBI:18420"/>
    </cofactor>
    <cofactor evidence="17">
        <name>Mn(2+)</name>
        <dbReference type="ChEBI" id="CHEBI:29035"/>
    </cofactor>
</comment>
<dbReference type="InterPro" id="IPR011856">
    <property type="entry name" value="tRNA_endonuc-like_dom_sf"/>
</dbReference>
<name>A0A8J7NGV8_ATRSP</name>
<evidence type="ECO:0000256" key="5">
    <source>
        <dbReference type="ARBA" id="ARBA00022723"/>
    </source>
</evidence>
<feature type="compositionally biased region" description="Gly residues" evidence="18">
    <location>
        <begin position="80"/>
        <end position="91"/>
    </location>
</feature>
<dbReference type="PANTHER" id="PTHR15749:SF4">
    <property type="entry name" value="FANCONI-ASSOCIATED NUCLEASE 1"/>
    <property type="match status" value="1"/>
</dbReference>
<evidence type="ECO:0000256" key="18">
    <source>
        <dbReference type="SAM" id="MobiDB-lite"/>
    </source>
</evidence>
<dbReference type="GO" id="GO:0017108">
    <property type="term" value="F:5'-flap endonuclease activity"/>
    <property type="evidence" value="ECO:0007669"/>
    <property type="project" value="TreeGrafter"/>
</dbReference>
<keyword evidence="14 17" id="KW-0234">DNA repair</keyword>
<evidence type="ECO:0000313" key="21">
    <source>
        <dbReference type="Proteomes" id="UP000736164"/>
    </source>
</evidence>
<evidence type="ECO:0000256" key="2">
    <source>
        <dbReference type="ARBA" id="ARBA00004123"/>
    </source>
</evidence>
<keyword evidence="12 17" id="KW-0460">Magnesium</keyword>
<comment type="caution">
    <text evidence="20">The sequence shown here is derived from an EMBL/GenBank/DDBJ whole genome shotgun (WGS) entry which is preliminary data.</text>
</comment>
<dbReference type="SMART" id="SM00990">
    <property type="entry name" value="VRR_NUC"/>
    <property type="match status" value="1"/>
</dbReference>
<dbReference type="EMBL" id="JAAWVO010001415">
    <property type="protein sequence ID" value="MBN3311635.1"/>
    <property type="molecule type" value="Genomic_DNA"/>
</dbReference>
<keyword evidence="10" id="KW-0862">Zinc</keyword>
<evidence type="ECO:0000313" key="20">
    <source>
        <dbReference type="EMBL" id="MBN3311635.1"/>
    </source>
</evidence>
<keyword evidence="7 17" id="KW-0227">DNA damage</keyword>
<dbReference type="InterPro" id="IPR014883">
    <property type="entry name" value="VRR_NUC"/>
</dbReference>
<evidence type="ECO:0000256" key="9">
    <source>
        <dbReference type="ARBA" id="ARBA00022801"/>
    </source>
</evidence>
<feature type="compositionally biased region" description="Low complexity" evidence="18">
    <location>
        <begin position="106"/>
        <end position="124"/>
    </location>
</feature>
<keyword evidence="8" id="KW-0863">Zinc-finger</keyword>
<dbReference type="GO" id="GO:0008270">
    <property type="term" value="F:zinc ion binding"/>
    <property type="evidence" value="ECO:0007669"/>
    <property type="project" value="UniProtKB-KW"/>
</dbReference>
<keyword evidence="4 17" id="KW-0540">Nuclease</keyword>